<proteinExistence type="predicted"/>
<evidence type="ECO:0000313" key="2">
    <source>
        <dbReference type="Proteomes" id="UP000002168"/>
    </source>
</evidence>
<sequence length="363" mass="40863">MRALFLFVLFNFLTACVSYESSIPKGYTGEAVTISDTYSNKTLSSAHFFYVKEMNGKPMYNAVRSTNGASSGQGAKLVAVGYSRKVPKAKLTLKVAGEVFRAAPILYMFNADENYAIEGEIEFTPNKDEFYFVKGELSETYSAVWIEDIHGKVISKLEEGEKSDKAPELVVKSKVYDPVFTESVNVDELSNINLGESSELVKVRLGEPTKVSVIEGNFFKRTRDKTVFFYEDIAQFVFNGGPDFIKIATVIEIIPVVGGGESNLQRLKKEMSSTDPKELREYAKKYYKSDYIYPNALDVISQKIEEELKRLSDQNTDAVAWLIRVIGRSKNSDYIGFLNDISAQTSSTKIKRYANKMIEELEK</sequence>
<evidence type="ECO:0000313" key="1">
    <source>
        <dbReference type="EMBL" id="ACA88635.1"/>
    </source>
</evidence>
<keyword evidence="2" id="KW-1185">Reference proteome</keyword>
<gene>
    <name evidence="1" type="ordered locus">Swoo_4383</name>
</gene>
<dbReference type="EMBL" id="CP000961">
    <property type="protein sequence ID" value="ACA88635.1"/>
    <property type="molecule type" value="Genomic_DNA"/>
</dbReference>
<dbReference type="PROSITE" id="PS51257">
    <property type="entry name" value="PROKAR_LIPOPROTEIN"/>
    <property type="match status" value="1"/>
</dbReference>
<organism evidence="1 2">
    <name type="scientific">Shewanella woodyi (strain ATCC 51908 / MS32)</name>
    <dbReference type="NCBI Taxonomy" id="392500"/>
    <lineage>
        <taxon>Bacteria</taxon>
        <taxon>Pseudomonadati</taxon>
        <taxon>Pseudomonadota</taxon>
        <taxon>Gammaproteobacteria</taxon>
        <taxon>Alteromonadales</taxon>
        <taxon>Shewanellaceae</taxon>
        <taxon>Shewanella</taxon>
    </lineage>
</organism>
<dbReference type="RefSeq" id="WP_012326961.1">
    <property type="nucleotide sequence ID" value="NC_010506.1"/>
</dbReference>
<dbReference type="AlphaFoldDB" id="B1KJG3"/>
<name>B1KJG3_SHEWM</name>
<dbReference type="Proteomes" id="UP000002168">
    <property type="component" value="Chromosome"/>
</dbReference>
<protein>
    <recommendedName>
        <fullName evidence="3">Lipoprotein</fullName>
    </recommendedName>
</protein>
<evidence type="ECO:0008006" key="3">
    <source>
        <dbReference type="Google" id="ProtNLM"/>
    </source>
</evidence>
<dbReference type="KEGG" id="swd:Swoo_4383"/>
<dbReference type="eggNOG" id="ENOG50334HX">
    <property type="taxonomic scope" value="Bacteria"/>
</dbReference>
<dbReference type="HOGENOM" id="CLU_762677_0_0_6"/>
<reference evidence="1 2" key="1">
    <citation type="submission" date="2008-02" db="EMBL/GenBank/DDBJ databases">
        <title>Complete sequence of Shewanella woodyi ATCC 51908.</title>
        <authorList>
            <consortium name="US DOE Joint Genome Institute"/>
            <person name="Copeland A."/>
            <person name="Lucas S."/>
            <person name="Lapidus A."/>
            <person name="Glavina del Rio T."/>
            <person name="Dalin E."/>
            <person name="Tice H."/>
            <person name="Bruce D."/>
            <person name="Goodwin L."/>
            <person name="Pitluck S."/>
            <person name="Sims D."/>
            <person name="Brettin T."/>
            <person name="Detter J.C."/>
            <person name="Han C."/>
            <person name="Kuske C.R."/>
            <person name="Schmutz J."/>
            <person name="Larimer F."/>
            <person name="Land M."/>
            <person name="Hauser L."/>
            <person name="Kyrpides N."/>
            <person name="Lykidis A."/>
            <person name="Zhao J.-S."/>
            <person name="Richardson P."/>
        </authorList>
    </citation>
    <scope>NUCLEOTIDE SEQUENCE [LARGE SCALE GENOMIC DNA]</scope>
    <source>
        <strain evidence="2">ATCC 51908 / MS32</strain>
    </source>
</reference>
<accession>B1KJG3</accession>